<sequence>MDPSEPTVPRRRVSTAVVVALAALLAAVIAIPVLVAVSLRPADGDRLARDLADRVVVGIADDVATDGRAADAERLAQEATTDPRLPSDVPDATYEVAPLAWSGRTDDADGARVDLTVAVDVPGTSATAVFGKSRSAGSTRACWRLVVHPGQDVADHHRIACPDGTPTATPSPAPLPTFPATTERDVRAALEALPAEVSGPAAQDALAARFAAPLTVRVAREGDELVAAVGLTTTLDCVVGVRAGDGTARTFTGFDRALLAPGEVGCAPSLYLAPVTTH</sequence>
<comment type="caution">
    <text evidence="2">The sequence shown here is derived from an EMBL/GenBank/DDBJ whole genome shotgun (WGS) entry which is preliminary data.</text>
</comment>
<keyword evidence="3" id="KW-1185">Reference proteome</keyword>
<keyword evidence="1" id="KW-1133">Transmembrane helix</keyword>
<evidence type="ECO:0000313" key="2">
    <source>
        <dbReference type="EMBL" id="GMA22478.1"/>
    </source>
</evidence>
<keyword evidence="1" id="KW-0812">Transmembrane</keyword>
<proteinExistence type="predicted"/>
<dbReference type="Proteomes" id="UP001157091">
    <property type="component" value="Unassembled WGS sequence"/>
</dbReference>
<keyword evidence="1" id="KW-0472">Membrane</keyword>
<reference evidence="3" key="1">
    <citation type="journal article" date="2019" name="Int. J. Syst. Evol. Microbiol.">
        <title>The Global Catalogue of Microorganisms (GCM) 10K type strain sequencing project: providing services to taxonomists for standard genome sequencing and annotation.</title>
        <authorList>
            <consortium name="The Broad Institute Genomics Platform"/>
            <consortium name="The Broad Institute Genome Sequencing Center for Infectious Disease"/>
            <person name="Wu L."/>
            <person name="Ma J."/>
        </authorList>
    </citation>
    <scope>NUCLEOTIDE SEQUENCE [LARGE SCALE GENOMIC DNA]</scope>
    <source>
        <strain evidence="3">NBRC 106348</strain>
    </source>
</reference>
<accession>A0ABQ6HXR9</accession>
<evidence type="ECO:0000313" key="3">
    <source>
        <dbReference type="Proteomes" id="UP001157091"/>
    </source>
</evidence>
<organism evidence="2 3">
    <name type="scientific">Luteimicrobium album</name>
    <dbReference type="NCBI Taxonomy" id="1054550"/>
    <lineage>
        <taxon>Bacteria</taxon>
        <taxon>Bacillati</taxon>
        <taxon>Actinomycetota</taxon>
        <taxon>Actinomycetes</taxon>
        <taxon>Micrococcales</taxon>
        <taxon>Luteimicrobium</taxon>
    </lineage>
</organism>
<name>A0ABQ6HXR9_9MICO</name>
<protein>
    <submittedName>
        <fullName evidence="2">Uncharacterized protein</fullName>
    </submittedName>
</protein>
<dbReference type="RefSeq" id="WP_284291500.1">
    <property type="nucleotide sequence ID" value="NZ_BSUK01000001.1"/>
</dbReference>
<dbReference type="EMBL" id="BSUK01000001">
    <property type="protein sequence ID" value="GMA22478.1"/>
    <property type="molecule type" value="Genomic_DNA"/>
</dbReference>
<evidence type="ECO:0000256" key="1">
    <source>
        <dbReference type="SAM" id="Phobius"/>
    </source>
</evidence>
<feature type="transmembrane region" description="Helical" evidence="1">
    <location>
        <begin position="16"/>
        <end position="39"/>
    </location>
</feature>
<gene>
    <name evidence="2" type="ORF">GCM10025864_02370</name>
</gene>